<dbReference type="GO" id="GO:0006508">
    <property type="term" value="P:proteolysis"/>
    <property type="evidence" value="ECO:0007669"/>
    <property type="project" value="InterPro"/>
</dbReference>
<dbReference type="AlphaFoldDB" id="A0AAV9UZR5"/>
<evidence type="ECO:0000256" key="1">
    <source>
        <dbReference type="ARBA" id="ARBA00009005"/>
    </source>
</evidence>
<dbReference type="InterPro" id="IPR050452">
    <property type="entry name" value="Metacaspase"/>
</dbReference>
<sequence length="641" mass="72718">MAQIENNWAILIGINDYGPLGIPEIRNLRGCVKDVDDQEKWLASRIVPQENIIRFTTKVGDRQPTYTNIWKALEDVRDNAKPGAVIVIHFSGHGSRVPTLLPELEVKKGERKDEILLFQEGYLRDFEFGAILDEIAKDRILFVVLDCCHSGGADRDENKGRRRGVDINITEKLSGHDIKPELLEKSKGALGAWWERTRDYTVLAACQSNQEARETSSPDINGVLTYWMMKGLEELHDQEKPSSYQILHRSIYRNIFQDSHGQYPVILGLSNRTLFSKILLPLTELAFVEKVRRDQGYIELNVGEAHSVSKGARYAIYARSSNPVSESEEKVVEITIDRVGGLSSRAYLPPCVDLSRISIGCIAELLSPGDEDIVNVQLEVDEGSGPGECLKLWQETLERCCHLPARIRLKTTKSDQEPSFRLRLSNGYYHILSADLNSGPIQYVQPISVDDPQGAEKACRVLLRQENFRRIERLRNSSSNIDNMFSFGFTRADSRGESEDVKAGNTITFQISNTSTSSDIYYCIFNLRPLGGIKQLIPKPGESLNHVRAGKSSGNIRIKVSVPEELTRQGIKRVKSIFKVIVTTQPTFFDTYQSEDFLSSECYQNRRHTNDRNSRFVRVVDQLERGNWQTKQVDIYVKQMD</sequence>
<protein>
    <recommendedName>
        <fullName evidence="2">Peptidase C14 caspase domain-containing protein</fullName>
    </recommendedName>
</protein>
<feature type="domain" description="Peptidase C14 caspase" evidence="2">
    <location>
        <begin position="7"/>
        <end position="267"/>
    </location>
</feature>
<dbReference type="GO" id="GO:0004197">
    <property type="term" value="F:cysteine-type endopeptidase activity"/>
    <property type="evidence" value="ECO:0007669"/>
    <property type="project" value="InterPro"/>
</dbReference>
<name>A0AAV9UZR5_9PEZI</name>
<comment type="caution">
    <text evidence="3">The sequence shown here is derived from an EMBL/GenBank/DDBJ whole genome shotgun (WGS) entry which is preliminary data.</text>
</comment>
<gene>
    <name evidence="3" type="ORF">TWF730_009904</name>
</gene>
<comment type="similarity">
    <text evidence="1">Belongs to the peptidase C14B family.</text>
</comment>
<evidence type="ECO:0000313" key="4">
    <source>
        <dbReference type="Proteomes" id="UP001373714"/>
    </source>
</evidence>
<dbReference type="Gene3D" id="3.40.50.1460">
    <property type="match status" value="1"/>
</dbReference>
<evidence type="ECO:0000313" key="3">
    <source>
        <dbReference type="EMBL" id="KAK6349150.1"/>
    </source>
</evidence>
<dbReference type="Proteomes" id="UP001373714">
    <property type="component" value="Unassembled WGS sequence"/>
</dbReference>
<dbReference type="InterPro" id="IPR011600">
    <property type="entry name" value="Pept_C14_caspase"/>
</dbReference>
<dbReference type="EMBL" id="JAVHNS010000007">
    <property type="protein sequence ID" value="KAK6349150.1"/>
    <property type="molecule type" value="Genomic_DNA"/>
</dbReference>
<keyword evidence="4" id="KW-1185">Reference proteome</keyword>
<evidence type="ECO:0000259" key="2">
    <source>
        <dbReference type="Pfam" id="PF00656"/>
    </source>
</evidence>
<reference evidence="3 4" key="1">
    <citation type="submission" date="2019-10" db="EMBL/GenBank/DDBJ databases">
        <authorList>
            <person name="Palmer J.M."/>
        </authorList>
    </citation>
    <scope>NUCLEOTIDE SEQUENCE [LARGE SCALE GENOMIC DNA]</scope>
    <source>
        <strain evidence="3 4">TWF730</strain>
    </source>
</reference>
<organism evidence="3 4">
    <name type="scientific">Orbilia blumenaviensis</name>
    <dbReference type="NCBI Taxonomy" id="1796055"/>
    <lineage>
        <taxon>Eukaryota</taxon>
        <taxon>Fungi</taxon>
        <taxon>Dikarya</taxon>
        <taxon>Ascomycota</taxon>
        <taxon>Pezizomycotina</taxon>
        <taxon>Orbiliomycetes</taxon>
        <taxon>Orbiliales</taxon>
        <taxon>Orbiliaceae</taxon>
        <taxon>Orbilia</taxon>
    </lineage>
</organism>
<proteinExistence type="inferred from homology"/>
<dbReference type="PANTHER" id="PTHR48104:SF30">
    <property type="entry name" value="METACASPASE-1"/>
    <property type="match status" value="1"/>
</dbReference>
<dbReference type="Pfam" id="PF00656">
    <property type="entry name" value="Peptidase_C14"/>
    <property type="match status" value="1"/>
</dbReference>
<dbReference type="PANTHER" id="PTHR48104">
    <property type="entry name" value="METACASPASE-4"/>
    <property type="match status" value="1"/>
</dbReference>
<accession>A0AAV9UZR5</accession>
<dbReference type="GO" id="GO:0005737">
    <property type="term" value="C:cytoplasm"/>
    <property type="evidence" value="ECO:0007669"/>
    <property type="project" value="TreeGrafter"/>
</dbReference>